<organism evidence="12">
    <name type="scientific">Candidatus Kentrum sp. TUN</name>
    <dbReference type="NCBI Taxonomy" id="2126343"/>
    <lineage>
        <taxon>Bacteria</taxon>
        <taxon>Pseudomonadati</taxon>
        <taxon>Pseudomonadota</taxon>
        <taxon>Gammaproteobacteria</taxon>
        <taxon>Candidatus Kentrum</taxon>
    </lineage>
</organism>
<gene>
    <name evidence="12" type="ORF">BECKTUN1418E_GA0071001_100425</name>
    <name evidence="13" type="ORF">BECKTUN1418F_GA0071002_100425</name>
</gene>
<comment type="subunit">
    <text evidence="6">Heterotetramer of 2 MoaD subunits and 2 MoaE subunits. Also stable as homodimer. The enzyme changes between these two forms during catalysis.</text>
</comment>
<evidence type="ECO:0000256" key="4">
    <source>
        <dbReference type="ARBA" id="ARBA00013858"/>
    </source>
</evidence>
<dbReference type="CDD" id="cd00756">
    <property type="entry name" value="MoaE"/>
    <property type="match status" value="1"/>
</dbReference>
<evidence type="ECO:0000313" key="12">
    <source>
        <dbReference type="EMBL" id="VFK50759.1"/>
    </source>
</evidence>
<sequence length="163" mass="18543">MISITRDPIDTVALDKGAVDPGCGAILTFSGTVRNTHHDRRVRMLSYEAYEPMAQSELERIVADCLKCWPDIKKIQVVHRFGKMQVGESSVYITVSTPHREAGFSALRFIIECIKKDVPFWKKEFYEDGESEWLHPEEGCSFEHLTLGESTHTQCVSAPRRGR</sequence>
<reference evidence="12" key="1">
    <citation type="submission" date="2019-02" db="EMBL/GenBank/DDBJ databases">
        <authorList>
            <person name="Gruber-Vodicka R. H."/>
            <person name="Seah K. B. B."/>
        </authorList>
    </citation>
    <scope>NUCLEOTIDE SEQUENCE</scope>
    <source>
        <strain evidence="12">BECK_BY2</strain>
        <strain evidence="13">BECK_BY3</strain>
    </source>
</reference>
<dbReference type="UniPathway" id="UPA00344"/>
<dbReference type="Pfam" id="PF02391">
    <property type="entry name" value="MoaE"/>
    <property type="match status" value="1"/>
</dbReference>
<proteinExistence type="inferred from homology"/>
<dbReference type="EC" id="2.8.1.12" evidence="3"/>
<evidence type="ECO:0000256" key="6">
    <source>
        <dbReference type="ARBA" id="ARBA00026066"/>
    </source>
</evidence>
<dbReference type="SUPFAM" id="SSF54690">
    <property type="entry name" value="Molybdopterin synthase subunit MoaE"/>
    <property type="match status" value="1"/>
</dbReference>
<dbReference type="Gene3D" id="3.90.1170.40">
    <property type="entry name" value="Molybdopterin biosynthesis MoaE subunit"/>
    <property type="match status" value="1"/>
</dbReference>
<protein>
    <recommendedName>
        <fullName evidence="4">Molybdopterin synthase catalytic subunit</fullName>
        <ecNumber evidence="3">2.8.1.12</ecNumber>
    </recommendedName>
    <alternativeName>
        <fullName evidence="9">MPT synthase subunit 2</fullName>
    </alternativeName>
    <alternativeName>
        <fullName evidence="7">Molybdenum cofactor biosynthesis protein E</fullName>
    </alternativeName>
    <alternativeName>
        <fullName evidence="8">Molybdopterin-converting factor large subunit</fullName>
    </alternativeName>
    <alternativeName>
        <fullName evidence="10">Molybdopterin-converting factor subunit 2</fullName>
    </alternativeName>
</protein>
<keyword evidence="5" id="KW-0501">Molybdenum cofactor biosynthesis</keyword>
<evidence type="ECO:0000256" key="3">
    <source>
        <dbReference type="ARBA" id="ARBA00011950"/>
    </source>
</evidence>
<evidence type="ECO:0000256" key="9">
    <source>
        <dbReference type="ARBA" id="ARBA00030781"/>
    </source>
</evidence>
<evidence type="ECO:0000256" key="1">
    <source>
        <dbReference type="ARBA" id="ARBA00005046"/>
    </source>
</evidence>
<evidence type="ECO:0000256" key="10">
    <source>
        <dbReference type="ARBA" id="ARBA00032474"/>
    </source>
</evidence>
<evidence type="ECO:0000256" key="5">
    <source>
        <dbReference type="ARBA" id="ARBA00023150"/>
    </source>
</evidence>
<dbReference type="EMBL" id="CAADFY010000004">
    <property type="protein sequence ID" value="VFK51971.1"/>
    <property type="molecule type" value="Genomic_DNA"/>
</dbReference>
<evidence type="ECO:0000256" key="11">
    <source>
        <dbReference type="ARBA" id="ARBA00049878"/>
    </source>
</evidence>
<name>A0A450ZAF7_9GAMM</name>
<dbReference type="AlphaFoldDB" id="A0A450ZAF7"/>
<dbReference type="GO" id="GO:0006777">
    <property type="term" value="P:Mo-molybdopterin cofactor biosynthetic process"/>
    <property type="evidence" value="ECO:0007669"/>
    <property type="project" value="UniProtKB-KW"/>
</dbReference>
<dbReference type="InterPro" id="IPR036563">
    <property type="entry name" value="MoaE_sf"/>
</dbReference>
<dbReference type="PANTHER" id="PTHR23404">
    <property type="entry name" value="MOLYBDOPTERIN SYNTHASE RELATED"/>
    <property type="match status" value="1"/>
</dbReference>
<evidence type="ECO:0000256" key="2">
    <source>
        <dbReference type="ARBA" id="ARBA00005426"/>
    </source>
</evidence>
<dbReference type="InterPro" id="IPR003448">
    <property type="entry name" value="Mopterin_biosynth_MoaE"/>
</dbReference>
<comment type="pathway">
    <text evidence="1">Cofactor biosynthesis; molybdopterin biosynthesis.</text>
</comment>
<comment type="catalytic activity">
    <reaction evidence="11">
        <text>2 [molybdopterin-synthase sulfur-carrier protein]-C-terminal-Gly-aminoethanethioate + cyclic pyranopterin phosphate + H2O = molybdopterin + 2 [molybdopterin-synthase sulfur-carrier protein]-C-terminal Gly-Gly + 2 H(+)</text>
        <dbReference type="Rhea" id="RHEA:26333"/>
        <dbReference type="Rhea" id="RHEA-COMP:12202"/>
        <dbReference type="Rhea" id="RHEA-COMP:19907"/>
        <dbReference type="ChEBI" id="CHEBI:15377"/>
        <dbReference type="ChEBI" id="CHEBI:15378"/>
        <dbReference type="ChEBI" id="CHEBI:58698"/>
        <dbReference type="ChEBI" id="CHEBI:59648"/>
        <dbReference type="ChEBI" id="CHEBI:90778"/>
        <dbReference type="ChEBI" id="CHEBI:232372"/>
        <dbReference type="EC" id="2.8.1.12"/>
    </reaction>
</comment>
<dbReference type="GO" id="GO:0030366">
    <property type="term" value="F:molybdopterin synthase activity"/>
    <property type="evidence" value="ECO:0007669"/>
    <property type="project" value="UniProtKB-EC"/>
</dbReference>
<evidence type="ECO:0000256" key="8">
    <source>
        <dbReference type="ARBA" id="ARBA00030407"/>
    </source>
</evidence>
<evidence type="ECO:0000256" key="7">
    <source>
        <dbReference type="ARBA" id="ARBA00029745"/>
    </source>
</evidence>
<comment type="similarity">
    <text evidence="2">Belongs to the MoaE family.</text>
</comment>
<accession>A0A450ZAF7</accession>
<evidence type="ECO:0000313" key="13">
    <source>
        <dbReference type="EMBL" id="VFK51971.1"/>
    </source>
</evidence>
<dbReference type="EMBL" id="CAADFV010000004">
    <property type="protein sequence ID" value="VFK50759.1"/>
    <property type="molecule type" value="Genomic_DNA"/>
</dbReference>